<dbReference type="Proteomes" id="UP001177023">
    <property type="component" value="Unassembled WGS sequence"/>
</dbReference>
<evidence type="ECO:0000313" key="2">
    <source>
        <dbReference type="Proteomes" id="UP001177023"/>
    </source>
</evidence>
<keyword evidence="2" id="KW-1185">Reference proteome</keyword>
<reference evidence="1" key="1">
    <citation type="submission" date="2023-06" db="EMBL/GenBank/DDBJ databases">
        <authorList>
            <person name="Delattre M."/>
        </authorList>
    </citation>
    <scope>NUCLEOTIDE SEQUENCE</scope>
    <source>
        <strain evidence="1">AF72</strain>
    </source>
</reference>
<name>A0AA36CAY3_9BILA</name>
<gene>
    <name evidence="1" type="ORF">MSPICULIGERA_LOCUS4062</name>
</gene>
<organism evidence="1 2">
    <name type="scientific">Mesorhabditis spiculigera</name>
    <dbReference type="NCBI Taxonomy" id="96644"/>
    <lineage>
        <taxon>Eukaryota</taxon>
        <taxon>Metazoa</taxon>
        <taxon>Ecdysozoa</taxon>
        <taxon>Nematoda</taxon>
        <taxon>Chromadorea</taxon>
        <taxon>Rhabditida</taxon>
        <taxon>Rhabditina</taxon>
        <taxon>Rhabditomorpha</taxon>
        <taxon>Rhabditoidea</taxon>
        <taxon>Rhabditidae</taxon>
        <taxon>Mesorhabditinae</taxon>
        <taxon>Mesorhabditis</taxon>
    </lineage>
</organism>
<sequence>MPKSKKKQENQAFAKKKIKVGKVLEENGRPPMLPSRRERFPRSASWRGKRRGLRWLFFRIEFPKRGGDWVEAIVDGASGPDQNLSSPPIRGPSLTIDKTDVPRTMRTETLITKICTLPQDIMNPHFALLIAHTLRLLLALF</sequence>
<accession>A0AA36CAY3</accession>
<evidence type="ECO:0000313" key="1">
    <source>
        <dbReference type="EMBL" id="CAJ0565421.1"/>
    </source>
</evidence>
<proteinExistence type="predicted"/>
<feature type="non-terminal residue" evidence="1">
    <location>
        <position position="141"/>
    </location>
</feature>
<dbReference type="AlphaFoldDB" id="A0AA36CAY3"/>
<comment type="caution">
    <text evidence="1">The sequence shown here is derived from an EMBL/GenBank/DDBJ whole genome shotgun (WGS) entry which is preliminary data.</text>
</comment>
<dbReference type="EMBL" id="CATQJA010001036">
    <property type="protein sequence ID" value="CAJ0565421.1"/>
    <property type="molecule type" value="Genomic_DNA"/>
</dbReference>
<protein>
    <submittedName>
        <fullName evidence="1">Uncharacterized protein</fullName>
    </submittedName>
</protein>